<protein>
    <submittedName>
        <fullName evidence="3">Aldo/keto reductase</fullName>
        <ecNumber evidence="3">1.1.1.-</ecNumber>
    </submittedName>
</protein>
<dbReference type="InterPro" id="IPR020471">
    <property type="entry name" value="AKR"/>
</dbReference>
<dbReference type="EC" id="1.1.1.-" evidence="3"/>
<feature type="domain" description="NADP-dependent oxidoreductase" evidence="2">
    <location>
        <begin position="15"/>
        <end position="305"/>
    </location>
</feature>
<gene>
    <name evidence="3" type="ORF">AB5J51_36145</name>
</gene>
<dbReference type="RefSeq" id="WP_369779637.1">
    <property type="nucleotide sequence ID" value="NZ_CP165727.1"/>
</dbReference>
<dbReference type="PANTHER" id="PTHR43625:SF40">
    <property type="entry name" value="ALDO-KETO REDUCTASE YAKC [NADP(+)]"/>
    <property type="match status" value="1"/>
</dbReference>
<dbReference type="GO" id="GO:0016491">
    <property type="term" value="F:oxidoreductase activity"/>
    <property type="evidence" value="ECO:0007669"/>
    <property type="project" value="UniProtKB-KW"/>
</dbReference>
<keyword evidence="1 3" id="KW-0560">Oxidoreductase</keyword>
<organism evidence="3">
    <name type="scientific">Streptomyces sp. R33</name>
    <dbReference type="NCBI Taxonomy" id="3238629"/>
    <lineage>
        <taxon>Bacteria</taxon>
        <taxon>Bacillati</taxon>
        <taxon>Actinomycetota</taxon>
        <taxon>Actinomycetes</taxon>
        <taxon>Kitasatosporales</taxon>
        <taxon>Streptomycetaceae</taxon>
        <taxon>Streptomyces</taxon>
    </lineage>
</organism>
<accession>A0AB39YFE8</accession>
<evidence type="ECO:0000313" key="3">
    <source>
        <dbReference type="EMBL" id="XDV67973.1"/>
    </source>
</evidence>
<evidence type="ECO:0000256" key="1">
    <source>
        <dbReference type="ARBA" id="ARBA00023002"/>
    </source>
</evidence>
<dbReference type="InterPro" id="IPR036812">
    <property type="entry name" value="NAD(P)_OxRdtase_dom_sf"/>
</dbReference>
<proteinExistence type="predicted"/>
<dbReference type="InterPro" id="IPR050791">
    <property type="entry name" value="Aldo-Keto_reductase"/>
</dbReference>
<evidence type="ECO:0000259" key="2">
    <source>
        <dbReference type="Pfam" id="PF00248"/>
    </source>
</evidence>
<dbReference type="EMBL" id="CP165727">
    <property type="protein sequence ID" value="XDV67973.1"/>
    <property type="molecule type" value="Genomic_DNA"/>
</dbReference>
<dbReference type="Gene3D" id="3.20.20.100">
    <property type="entry name" value="NADP-dependent oxidoreductase domain"/>
    <property type="match status" value="1"/>
</dbReference>
<dbReference type="Pfam" id="PF00248">
    <property type="entry name" value="Aldo_ket_red"/>
    <property type="match status" value="1"/>
</dbReference>
<dbReference type="SUPFAM" id="SSF51430">
    <property type="entry name" value="NAD(P)-linked oxidoreductase"/>
    <property type="match status" value="1"/>
</dbReference>
<dbReference type="GO" id="GO:0005737">
    <property type="term" value="C:cytoplasm"/>
    <property type="evidence" value="ECO:0007669"/>
    <property type="project" value="TreeGrafter"/>
</dbReference>
<dbReference type="PROSITE" id="PS51257">
    <property type="entry name" value="PROKAR_LIPOPROTEIN"/>
    <property type="match status" value="1"/>
</dbReference>
<dbReference type="InterPro" id="IPR023210">
    <property type="entry name" value="NADP_OxRdtase_dom"/>
</dbReference>
<reference evidence="3" key="1">
    <citation type="submission" date="2024-08" db="EMBL/GenBank/DDBJ databases">
        <authorList>
            <person name="Yu S.T."/>
        </authorList>
    </citation>
    <scope>NUCLEOTIDE SEQUENCE</scope>
    <source>
        <strain evidence="3">R33</strain>
    </source>
</reference>
<dbReference type="PRINTS" id="PR00069">
    <property type="entry name" value="ALDKETRDTASE"/>
</dbReference>
<name>A0AB39YFE8_9ACTN</name>
<sequence length="323" mass="34855">MQKLLGHDGPLVSAMGLGCMGMSDFYGSADEAESVATIHEALERGVTFLDTADMYGPFTNEELVSRAIAGRRDRVFLATKFGVVRGEDPRARRADSSPAYAKRACEASLRRLNVDHIDLYYLHRRNPDVPIEDTVGALSRLVCEGKVRHIGLSEVSADTLRRAHATAPIAALQSEYSLWTRGLDREILPAARALGVALVAYSPLGRGLLTGALNSVGALAADDIRRDQPRFQGDNLAANLRLVHLLRALATGVGCTPAQLAIAWMLAQPDTVIPLPGMRRRAHLAENLGALTLRLSPEQLEAIGETIPEASGARAPDLSRLEQ</sequence>
<dbReference type="AlphaFoldDB" id="A0AB39YFE8"/>
<dbReference type="PANTHER" id="PTHR43625">
    <property type="entry name" value="AFLATOXIN B1 ALDEHYDE REDUCTASE"/>
    <property type="match status" value="1"/>
</dbReference>
<dbReference type="CDD" id="cd19076">
    <property type="entry name" value="AKR_AKR13A_13D"/>
    <property type="match status" value="1"/>
</dbReference>